<evidence type="ECO:0000259" key="2">
    <source>
        <dbReference type="Pfam" id="PF13581"/>
    </source>
</evidence>
<dbReference type="PANTHER" id="PTHR35526">
    <property type="entry name" value="ANTI-SIGMA-F FACTOR RSBW-RELATED"/>
    <property type="match status" value="1"/>
</dbReference>
<proteinExistence type="predicted"/>
<dbReference type="InterPro" id="IPR016781">
    <property type="entry name" value="Anti-sigma_regulat_PmgA_prd"/>
</dbReference>
<dbReference type="PANTHER" id="PTHR35526:SF3">
    <property type="entry name" value="ANTI-SIGMA-F FACTOR RSBW"/>
    <property type="match status" value="1"/>
</dbReference>
<protein>
    <submittedName>
        <fullName evidence="3">ATP-binding protein</fullName>
    </submittedName>
</protein>
<dbReference type="CDD" id="cd16936">
    <property type="entry name" value="HATPase_RsbW-like"/>
    <property type="match status" value="1"/>
</dbReference>
<dbReference type="Proteomes" id="UP000607397">
    <property type="component" value="Unassembled WGS sequence"/>
</dbReference>
<dbReference type="AlphaFoldDB" id="A0A8K2AC23"/>
<evidence type="ECO:0000313" key="3">
    <source>
        <dbReference type="EMBL" id="NCJ05475.1"/>
    </source>
</evidence>
<dbReference type="InterPro" id="IPR036890">
    <property type="entry name" value="HATPase_C_sf"/>
</dbReference>
<evidence type="ECO:0000313" key="4">
    <source>
        <dbReference type="Proteomes" id="UP000607397"/>
    </source>
</evidence>
<feature type="domain" description="Histidine kinase/HSP90-like ATPase" evidence="2">
    <location>
        <begin position="34"/>
        <end position="137"/>
    </location>
</feature>
<dbReference type="GO" id="GO:0005524">
    <property type="term" value="F:ATP binding"/>
    <property type="evidence" value="ECO:0007669"/>
    <property type="project" value="UniProtKB-KW"/>
</dbReference>
<keyword evidence="1" id="KW-0808">Transferase</keyword>
<comment type="caution">
    <text evidence="3">The sequence shown here is derived from an EMBL/GenBank/DDBJ whole genome shotgun (WGS) entry which is preliminary data.</text>
</comment>
<gene>
    <name evidence="3" type="ORF">GS597_02885</name>
</gene>
<dbReference type="InterPro" id="IPR003594">
    <property type="entry name" value="HATPase_dom"/>
</dbReference>
<keyword evidence="1" id="KW-0723">Serine/threonine-protein kinase</keyword>
<dbReference type="Pfam" id="PF13581">
    <property type="entry name" value="HATPase_c_2"/>
    <property type="match status" value="1"/>
</dbReference>
<dbReference type="InterPro" id="IPR050267">
    <property type="entry name" value="Anti-sigma-factor_SerPK"/>
</dbReference>
<keyword evidence="1" id="KW-0418">Kinase</keyword>
<organism evidence="3 4">
    <name type="scientific">Petrachloros mirabilis ULC683</name>
    <dbReference type="NCBI Taxonomy" id="2781853"/>
    <lineage>
        <taxon>Bacteria</taxon>
        <taxon>Bacillati</taxon>
        <taxon>Cyanobacteriota</taxon>
        <taxon>Cyanophyceae</taxon>
        <taxon>Synechococcales</taxon>
        <taxon>Petrachlorosaceae</taxon>
        <taxon>Petrachloros</taxon>
        <taxon>Petrachloros mirabilis</taxon>
    </lineage>
</organism>
<keyword evidence="4" id="KW-1185">Reference proteome</keyword>
<dbReference type="RefSeq" id="WP_161823956.1">
    <property type="nucleotide sequence ID" value="NZ_WVIC01000004.1"/>
</dbReference>
<evidence type="ECO:0000256" key="1">
    <source>
        <dbReference type="ARBA" id="ARBA00022527"/>
    </source>
</evidence>
<dbReference type="PIRSF" id="PIRSF020906">
    <property type="entry name" value="Anti_s_fact_PmgA_prd"/>
    <property type="match status" value="1"/>
</dbReference>
<dbReference type="SUPFAM" id="SSF55874">
    <property type="entry name" value="ATPase domain of HSP90 chaperone/DNA topoisomerase II/histidine kinase"/>
    <property type="match status" value="1"/>
</dbReference>
<reference evidence="3" key="1">
    <citation type="submission" date="2019-12" db="EMBL/GenBank/DDBJ databases">
        <title>High-Quality draft genome sequences of three cyanobacteria isolated from the limestone walls of the Old Cathedral of Coimbra.</title>
        <authorList>
            <person name="Tiago I."/>
            <person name="Soares F."/>
            <person name="Portugal A."/>
        </authorList>
    </citation>
    <scope>NUCLEOTIDE SEQUENCE [LARGE SCALE GENOMIC DNA]</scope>
    <source>
        <strain evidence="3">C</strain>
    </source>
</reference>
<keyword evidence="3" id="KW-0547">Nucleotide-binding</keyword>
<name>A0A8K2AC23_9CYAN</name>
<dbReference type="GO" id="GO:0004674">
    <property type="term" value="F:protein serine/threonine kinase activity"/>
    <property type="evidence" value="ECO:0007669"/>
    <property type="project" value="UniProtKB-KW"/>
</dbReference>
<dbReference type="Gene3D" id="3.30.565.10">
    <property type="entry name" value="Histidine kinase-like ATPase, C-terminal domain"/>
    <property type="match status" value="1"/>
</dbReference>
<sequence length="155" mass="17717">MVAFTFNSVNRRWRTLSFPSTLYLWPITDLLLADLPKDLHPDLHIGLQEALVNAAKHGNCLDPSKTIRVQYCLTQRDCWWVITDEGNGFAPPLTCPTRVSFLDKPDDSCECGRGLYILHQVFDHVRWNDAGTELTLGKQLRKSIRPLLLAEWQLG</sequence>
<dbReference type="EMBL" id="WVIC01000004">
    <property type="protein sequence ID" value="NCJ05475.1"/>
    <property type="molecule type" value="Genomic_DNA"/>
</dbReference>
<keyword evidence="3" id="KW-0067">ATP-binding</keyword>
<accession>A0A8K2AC23</accession>